<comment type="similarity">
    <text evidence="2 10">Belongs to the HsdR family.</text>
</comment>
<evidence type="ECO:0000259" key="11">
    <source>
        <dbReference type="PROSITE" id="PS51192"/>
    </source>
</evidence>
<dbReference type="Gene3D" id="3.90.1570.50">
    <property type="match status" value="1"/>
</dbReference>
<dbReference type="PANTHER" id="PTHR30195">
    <property type="entry name" value="TYPE I SITE-SPECIFIC DEOXYRIBONUCLEASE PROTEIN SUBUNIT M AND R"/>
    <property type="match status" value="1"/>
</dbReference>
<evidence type="ECO:0000256" key="10">
    <source>
        <dbReference type="RuleBase" id="RU364115"/>
    </source>
</evidence>
<dbReference type="SUPFAM" id="SSF52540">
    <property type="entry name" value="P-loop containing nucleoside triphosphate hydrolases"/>
    <property type="match status" value="1"/>
</dbReference>
<evidence type="ECO:0000256" key="7">
    <source>
        <dbReference type="ARBA" id="ARBA00022801"/>
    </source>
</evidence>
<accession>A0A1I7E405</accession>
<evidence type="ECO:0000256" key="2">
    <source>
        <dbReference type="ARBA" id="ARBA00008598"/>
    </source>
</evidence>
<evidence type="ECO:0000256" key="5">
    <source>
        <dbReference type="ARBA" id="ARBA00022747"/>
    </source>
</evidence>
<comment type="subunit">
    <text evidence="10">The type I restriction/modification system is composed of three polypeptides R, M and S.</text>
</comment>
<dbReference type="CDD" id="cd18030">
    <property type="entry name" value="DEXHc_RE_I_HsdR"/>
    <property type="match status" value="1"/>
</dbReference>
<dbReference type="CDD" id="cd22332">
    <property type="entry name" value="HsdR_N"/>
    <property type="match status" value="1"/>
</dbReference>
<dbReference type="PROSITE" id="PS51192">
    <property type="entry name" value="HELICASE_ATP_BIND_1"/>
    <property type="match status" value="1"/>
</dbReference>
<organism evidence="12 13">
    <name type="scientific">Sedimentitalea nanhaiensis</name>
    <dbReference type="NCBI Taxonomy" id="999627"/>
    <lineage>
        <taxon>Bacteria</taxon>
        <taxon>Pseudomonadati</taxon>
        <taxon>Pseudomonadota</taxon>
        <taxon>Alphaproteobacteria</taxon>
        <taxon>Rhodobacterales</taxon>
        <taxon>Paracoccaceae</taxon>
        <taxon>Sedimentitalea</taxon>
    </lineage>
</organism>
<dbReference type="OrthoDB" id="9758243at2"/>
<dbReference type="PANTHER" id="PTHR30195:SF15">
    <property type="entry name" value="TYPE I RESTRICTION ENZYME HINDI ENDONUCLEASE SUBUNIT"/>
    <property type="match status" value="1"/>
</dbReference>
<reference evidence="12 13" key="1">
    <citation type="submission" date="2016-10" db="EMBL/GenBank/DDBJ databases">
        <authorList>
            <person name="de Groot N.N."/>
        </authorList>
    </citation>
    <scope>NUCLEOTIDE SEQUENCE [LARGE SCALE GENOMIC DNA]</scope>
    <source>
        <strain evidence="12 13">CGMCC 1.10959</strain>
    </source>
</reference>
<keyword evidence="7 10" id="KW-0378">Hydrolase</keyword>
<gene>
    <name evidence="12" type="ORF">SAMN05216236_14325</name>
</gene>
<dbReference type="eggNOG" id="COG0610">
    <property type="taxonomic scope" value="Bacteria"/>
</dbReference>
<sequence length="1076" mass="122198">MNQHAASQGFNPAEKYQSQIPALQTLVALGFQPLSQTKVDRLRGKTRSVILDDIVVEQMLKLNSFSYRGKSYAFDLEDAHEALRRLKPTPDKLKGLKGTNQDIYDLLVLGTTISKAIEGDSKSYSFKYIDWETPENNVFHVTAEMSVERTASTATRRCDIVCFVNGIPFIVIENKRPTESLKKADSQLIGYQNEDNIPQLFHYAQLLMSMKRQEARYATVGTPRKFWQIWRDEEDQDADISAAINHTLTADAKNAVFSGDLADARSFFEELAAGGERSISEQDRAIYAMCRPERLLDLVRRFTVFDGGVRKIARHQQYFSIKTALARLKGVDLEGRRKGGVIWHTQGSGKSLTMVMLGRALALDKDVKNPRILIVTDRDDLDKQIKGTFKSCDLEPVRAATGANLIELIRNRTPLVTTIINKFDTAMKAGEFQDDSADIFVLVDESHRSQTGRYGGHGKFALKMRRILPNACYLGFTGTPLLKRDKNTLDTFGGLIHKYTIDQAVKDEAVVPLLYEGRLVEQQVSGDVVDTWFNKISEGLTDKQKADLKRKFSRMDALSKTSQAIRAKAFDISEHFRQYWQGTGFKGQLVAPSKAAAVRFKEVLDEIGHVTSEIIISAPDDKEGNEEVDQESKDLVRKFWVKMMARYKTEDEYNRQITDSFKGSGDPEILIVVSKLLTGFDAPRNTVLYVCKPLREHNLLQAIARVNRLYEDDDKEKQFGFIVDYEGLLGELDAALTTYSAFEGFDGEDVAGSLHDIREEIRRLPQLHDQLWDVFKEVRNKKDMEQFEQLLADDAKRVDFYSRLKDYGRCLHISLSSEKLYDVFDEAAVSTFTKDWKAFSELKRSVQLRYQETVDVKEFEPKIQKLLDDHVTAKPAEVIIDLVNINDPDALNAVIEEEGTTAASKADRIASATKRTITEKMSEDPSFYRQFSELLAETIRDYREKRISEKDYLKSVVELAGRVARRDHGREMPESIKSDTDAQAVFGVLEPILKEINGGIEDNVTAELAQSIIEIVKDHHIVDVWSNEMAQNNMRNAIDDYFFDVVRDEKGISIPLDLLDDIELRIMDIARARFPG</sequence>
<dbReference type="Pfam" id="PF18766">
    <property type="entry name" value="SWI2_SNF2"/>
    <property type="match status" value="1"/>
</dbReference>
<dbReference type="InterPro" id="IPR051268">
    <property type="entry name" value="Type-I_R_enzyme_R_subunit"/>
</dbReference>
<evidence type="ECO:0000313" key="13">
    <source>
        <dbReference type="Proteomes" id="UP000182466"/>
    </source>
</evidence>
<dbReference type="InterPro" id="IPR004473">
    <property type="entry name" value="Restrct_endonuc_typeI_HsdR"/>
</dbReference>
<proteinExistence type="inferred from homology"/>
<dbReference type="Pfam" id="PF11867">
    <property type="entry name" value="T1RH-like_C"/>
    <property type="match status" value="1"/>
</dbReference>
<keyword evidence="9 10" id="KW-0238">DNA-binding</keyword>
<keyword evidence="3" id="KW-0540">Nuclease</keyword>
<dbReference type="InterPro" id="IPR014001">
    <property type="entry name" value="Helicase_ATP-bd"/>
</dbReference>
<dbReference type="AlphaFoldDB" id="A0A1I7E405"/>
<keyword evidence="13" id="KW-1185">Reference proteome</keyword>
<dbReference type="InterPro" id="IPR040980">
    <property type="entry name" value="SWI2_SNF2"/>
</dbReference>
<dbReference type="Proteomes" id="UP000182466">
    <property type="component" value="Unassembled WGS sequence"/>
</dbReference>
<evidence type="ECO:0000256" key="4">
    <source>
        <dbReference type="ARBA" id="ARBA00022741"/>
    </source>
</evidence>
<comment type="function">
    <text evidence="10">Subunit R is required for both nuclease and ATPase activities, but not for modification.</text>
</comment>
<dbReference type="STRING" id="999627.SAMN05216236_14325"/>
<dbReference type="InterPro" id="IPR021810">
    <property type="entry name" value="T1RH-like_C"/>
</dbReference>
<dbReference type="Pfam" id="PF04313">
    <property type="entry name" value="HSDR_N"/>
    <property type="match status" value="1"/>
</dbReference>
<dbReference type="GO" id="GO:0009035">
    <property type="term" value="F:type I site-specific deoxyribonuclease activity"/>
    <property type="evidence" value="ECO:0007669"/>
    <property type="project" value="UniProtKB-EC"/>
</dbReference>
<dbReference type="GO" id="GO:0009307">
    <property type="term" value="P:DNA restriction-modification system"/>
    <property type="evidence" value="ECO:0007669"/>
    <property type="project" value="UniProtKB-KW"/>
</dbReference>
<name>A0A1I7E405_9RHOB</name>
<dbReference type="CDD" id="cd18800">
    <property type="entry name" value="SF2_C_EcoR124I-like"/>
    <property type="match status" value="1"/>
</dbReference>
<dbReference type="Pfam" id="PF22679">
    <property type="entry name" value="T1R_D3-like"/>
    <property type="match status" value="1"/>
</dbReference>
<keyword evidence="4 10" id="KW-0547">Nucleotide-binding</keyword>
<keyword evidence="8 10" id="KW-0067">ATP-binding</keyword>
<keyword evidence="6" id="KW-0255">Endonuclease</keyword>
<evidence type="ECO:0000313" key="12">
    <source>
        <dbReference type="EMBL" id="SFU18635.1"/>
    </source>
</evidence>
<dbReference type="InterPro" id="IPR007409">
    <property type="entry name" value="Restrct_endonuc_type1_HsdR_N"/>
</dbReference>
<protein>
    <recommendedName>
        <fullName evidence="10">Type I restriction enzyme endonuclease subunit</fullName>
        <shortName evidence="10">R protein</shortName>
        <ecNumber evidence="10">3.1.21.3</ecNumber>
    </recommendedName>
</protein>
<dbReference type="NCBIfam" id="TIGR00348">
    <property type="entry name" value="hsdR"/>
    <property type="match status" value="1"/>
</dbReference>
<evidence type="ECO:0000256" key="9">
    <source>
        <dbReference type="ARBA" id="ARBA00023125"/>
    </source>
</evidence>
<dbReference type="GO" id="GO:0003677">
    <property type="term" value="F:DNA binding"/>
    <property type="evidence" value="ECO:0007669"/>
    <property type="project" value="UniProtKB-KW"/>
</dbReference>
<dbReference type="GO" id="GO:0005524">
    <property type="term" value="F:ATP binding"/>
    <property type="evidence" value="ECO:0007669"/>
    <property type="project" value="UniProtKB-KW"/>
</dbReference>
<dbReference type="SMART" id="SM00487">
    <property type="entry name" value="DEXDc"/>
    <property type="match status" value="1"/>
</dbReference>
<evidence type="ECO:0000256" key="3">
    <source>
        <dbReference type="ARBA" id="ARBA00022722"/>
    </source>
</evidence>
<evidence type="ECO:0000256" key="8">
    <source>
        <dbReference type="ARBA" id="ARBA00022840"/>
    </source>
</evidence>
<evidence type="ECO:0000256" key="1">
    <source>
        <dbReference type="ARBA" id="ARBA00000851"/>
    </source>
</evidence>
<evidence type="ECO:0000256" key="6">
    <source>
        <dbReference type="ARBA" id="ARBA00022759"/>
    </source>
</evidence>
<dbReference type="Gene3D" id="3.40.50.300">
    <property type="entry name" value="P-loop containing nucleotide triphosphate hydrolases"/>
    <property type="match status" value="2"/>
</dbReference>
<dbReference type="InterPro" id="IPR055180">
    <property type="entry name" value="HsdR_RecA-like_helicase_dom_2"/>
</dbReference>
<dbReference type="InterPro" id="IPR027417">
    <property type="entry name" value="P-loop_NTPase"/>
</dbReference>
<feature type="domain" description="Helicase ATP-binding" evidence="11">
    <location>
        <begin position="331"/>
        <end position="498"/>
    </location>
</feature>
<keyword evidence="5 10" id="KW-0680">Restriction system</keyword>
<comment type="catalytic activity">
    <reaction evidence="1 10">
        <text>Endonucleolytic cleavage of DNA to give random double-stranded fragments with terminal 5'-phosphates, ATP is simultaneously hydrolyzed.</text>
        <dbReference type="EC" id="3.1.21.3"/>
    </reaction>
</comment>
<dbReference type="EMBL" id="FPAW01000043">
    <property type="protein sequence ID" value="SFU18635.1"/>
    <property type="molecule type" value="Genomic_DNA"/>
</dbReference>
<dbReference type="RefSeq" id="WP_027262336.1">
    <property type="nucleotide sequence ID" value="NZ_FPAW01000043.1"/>
</dbReference>
<dbReference type="EC" id="3.1.21.3" evidence="10"/>